<name>U5D260_AMBTC</name>
<organism evidence="2 3">
    <name type="scientific">Amborella trichopoda</name>
    <dbReference type="NCBI Taxonomy" id="13333"/>
    <lineage>
        <taxon>Eukaryota</taxon>
        <taxon>Viridiplantae</taxon>
        <taxon>Streptophyta</taxon>
        <taxon>Embryophyta</taxon>
        <taxon>Tracheophyta</taxon>
        <taxon>Spermatophyta</taxon>
        <taxon>Magnoliopsida</taxon>
        <taxon>Amborellales</taxon>
        <taxon>Amborellaceae</taxon>
        <taxon>Amborella</taxon>
    </lineage>
</organism>
<evidence type="ECO:0000313" key="2">
    <source>
        <dbReference type="EMBL" id="ERN16504.1"/>
    </source>
</evidence>
<dbReference type="EMBL" id="KI392442">
    <property type="protein sequence ID" value="ERN16504.1"/>
    <property type="molecule type" value="Genomic_DNA"/>
</dbReference>
<feature type="compositionally biased region" description="Acidic residues" evidence="1">
    <location>
        <begin position="21"/>
        <end position="42"/>
    </location>
</feature>
<protein>
    <submittedName>
        <fullName evidence="2">Uncharacterized protein</fullName>
    </submittedName>
</protein>
<reference evidence="3" key="1">
    <citation type="journal article" date="2013" name="Science">
        <title>The Amborella genome and the evolution of flowering plants.</title>
        <authorList>
            <consortium name="Amborella Genome Project"/>
        </authorList>
    </citation>
    <scope>NUCLEOTIDE SEQUENCE [LARGE SCALE GENOMIC DNA]</scope>
</reference>
<dbReference type="Gramene" id="ERN16504">
    <property type="protein sequence ID" value="ERN16504"/>
    <property type="gene ID" value="AMTR_s00031p00059180"/>
</dbReference>
<sequence>MNNVDIPAINEGNVAAVTKDMEEDKDDFDEGNDEDNDDDDGVIEEEELRLVQEEDQRAKHSSCTLDRDAQVVGIVS</sequence>
<dbReference type="Proteomes" id="UP000017836">
    <property type="component" value="Unassembled WGS sequence"/>
</dbReference>
<dbReference type="AlphaFoldDB" id="U5D260"/>
<keyword evidence="3" id="KW-1185">Reference proteome</keyword>
<evidence type="ECO:0000313" key="3">
    <source>
        <dbReference type="Proteomes" id="UP000017836"/>
    </source>
</evidence>
<proteinExistence type="predicted"/>
<evidence type="ECO:0000256" key="1">
    <source>
        <dbReference type="SAM" id="MobiDB-lite"/>
    </source>
</evidence>
<feature type="region of interest" description="Disordered" evidence="1">
    <location>
        <begin position="16"/>
        <end position="42"/>
    </location>
</feature>
<accession>U5D260</accession>
<dbReference type="HOGENOM" id="CLU_2657759_0_0_1"/>
<gene>
    <name evidence="2" type="ORF">AMTR_s00031p00059180</name>
</gene>